<evidence type="ECO:0000313" key="3">
    <source>
        <dbReference type="Proteomes" id="UP001501842"/>
    </source>
</evidence>
<dbReference type="EMBL" id="BAAATZ010000018">
    <property type="protein sequence ID" value="GAA2730583.1"/>
    <property type="molecule type" value="Genomic_DNA"/>
</dbReference>
<dbReference type="InterPro" id="IPR036291">
    <property type="entry name" value="NAD(P)-bd_dom_sf"/>
</dbReference>
<dbReference type="RefSeq" id="WP_344452490.1">
    <property type="nucleotide sequence ID" value="NZ_BAAATZ010000018.1"/>
</dbReference>
<dbReference type="Proteomes" id="UP001501842">
    <property type="component" value="Unassembled WGS sequence"/>
</dbReference>
<evidence type="ECO:0000313" key="2">
    <source>
        <dbReference type="EMBL" id="GAA2730583.1"/>
    </source>
</evidence>
<reference evidence="2 3" key="1">
    <citation type="journal article" date="2019" name="Int. J. Syst. Evol. Microbiol.">
        <title>The Global Catalogue of Microorganisms (GCM) 10K type strain sequencing project: providing services to taxonomists for standard genome sequencing and annotation.</title>
        <authorList>
            <consortium name="The Broad Institute Genomics Platform"/>
            <consortium name="The Broad Institute Genome Sequencing Center for Infectious Disease"/>
            <person name="Wu L."/>
            <person name="Ma J."/>
        </authorList>
    </citation>
    <scope>NUCLEOTIDE SEQUENCE [LARGE SCALE GENOMIC DNA]</scope>
    <source>
        <strain evidence="2 3">JCM 8201</strain>
    </source>
</reference>
<dbReference type="Pfam" id="PF13460">
    <property type="entry name" value="NAD_binding_10"/>
    <property type="match status" value="1"/>
</dbReference>
<sequence length="227" mass="23488">MSRIIVFGAGGRAGRAVTGEALSRGHEVTAAVRNPDAHRTLERPGVTLVRGDVTAPGEVSSLAPGHDAAVHAVSPFSGPEADFSTLDPEFFVKSADALLAGLEAAEAPSLLLVGLFANLVTPDGVPVMDDPGLFPEHIRPFALAHTAGLERLRAAGAGVRWLMLTPPAALDPDGPRTGRYAFGGETLVDAPLSYADLAVAIVDEIESPTRRGRVSVFTPAAEAGRTT</sequence>
<dbReference type="PANTHER" id="PTHR43355">
    <property type="entry name" value="FLAVIN REDUCTASE (NADPH)"/>
    <property type="match status" value="1"/>
</dbReference>
<dbReference type="SUPFAM" id="SSF51735">
    <property type="entry name" value="NAD(P)-binding Rossmann-fold domains"/>
    <property type="match status" value="1"/>
</dbReference>
<protein>
    <submittedName>
        <fullName evidence="2">NAD(P)H-binding protein</fullName>
    </submittedName>
</protein>
<dbReference type="Gene3D" id="3.40.50.720">
    <property type="entry name" value="NAD(P)-binding Rossmann-like Domain"/>
    <property type="match status" value="1"/>
</dbReference>
<organism evidence="2 3">
    <name type="scientific">Actinocorallia aurantiaca</name>
    <dbReference type="NCBI Taxonomy" id="46204"/>
    <lineage>
        <taxon>Bacteria</taxon>
        <taxon>Bacillati</taxon>
        <taxon>Actinomycetota</taxon>
        <taxon>Actinomycetes</taxon>
        <taxon>Streptosporangiales</taxon>
        <taxon>Thermomonosporaceae</taxon>
        <taxon>Actinocorallia</taxon>
    </lineage>
</organism>
<dbReference type="InterPro" id="IPR051606">
    <property type="entry name" value="Polyketide_Oxido-like"/>
</dbReference>
<accession>A0ABN3UD79</accession>
<dbReference type="InterPro" id="IPR016040">
    <property type="entry name" value="NAD(P)-bd_dom"/>
</dbReference>
<gene>
    <name evidence="2" type="ORF">GCM10010439_43990</name>
</gene>
<proteinExistence type="predicted"/>
<dbReference type="PANTHER" id="PTHR43355:SF2">
    <property type="entry name" value="FLAVIN REDUCTASE (NADPH)"/>
    <property type="match status" value="1"/>
</dbReference>
<evidence type="ECO:0000259" key="1">
    <source>
        <dbReference type="Pfam" id="PF13460"/>
    </source>
</evidence>
<name>A0ABN3UD79_9ACTN</name>
<keyword evidence="3" id="KW-1185">Reference proteome</keyword>
<comment type="caution">
    <text evidence="2">The sequence shown here is derived from an EMBL/GenBank/DDBJ whole genome shotgun (WGS) entry which is preliminary data.</text>
</comment>
<feature type="domain" description="NAD(P)-binding" evidence="1">
    <location>
        <begin position="8"/>
        <end position="208"/>
    </location>
</feature>